<evidence type="ECO:0000256" key="2">
    <source>
        <dbReference type="SAM" id="MobiDB-lite"/>
    </source>
</evidence>
<protein>
    <recommendedName>
        <fullName evidence="3">Zinc finger Mcm10/DnaG-type domain-containing protein</fullName>
    </recommendedName>
</protein>
<evidence type="ECO:0000313" key="5">
    <source>
        <dbReference type="Proteomes" id="UP000308730"/>
    </source>
</evidence>
<feature type="region of interest" description="Disordered" evidence="2">
    <location>
        <begin position="699"/>
        <end position="723"/>
    </location>
</feature>
<dbReference type="GO" id="GO:0006270">
    <property type="term" value="P:DNA replication initiation"/>
    <property type="evidence" value="ECO:0007669"/>
    <property type="project" value="InterPro"/>
</dbReference>
<comment type="similarity">
    <text evidence="1">Belongs to the MCM10 family.</text>
</comment>
<dbReference type="Pfam" id="PF09329">
    <property type="entry name" value="zf-primase"/>
    <property type="match status" value="1"/>
</dbReference>
<name>A0A4S4N3I9_9APHY</name>
<dbReference type="InterPro" id="IPR012340">
    <property type="entry name" value="NA-bd_OB-fold"/>
</dbReference>
<dbReference type="GO" id="GO:0003697">
    <property type="term" value="F:single-stranded DNA binding"/>
    <property type="evidence" value="ECO:0007669"/>
    <property type="project" value="InterPro"/>
</dbReference>
<feature type="region of interest" description="Disordered" evidence="2">
    <location>
        <begin position="601"/>
        <end position="663"/>
    </location>
</feature>
<organism evidence="4 5">
    <name type="scientific">Antrodiella citrinella</name>
    <dbReference type="NCBI Taxonomy" id="2447956"/>
    <lineage>
        <taxon>Eukaryota</taxon>
        <taxon>Fungi</taxon>
        <taxon>Dikarya</taxon>
        <taxon>Basidiomycota</taxon>
        <taxon>Agaricomycotina</taxon>
        <taxon>Agaricomycetes</taxon>
        <taxon>Polyporales</taxon>
        <taxon>Steccherinaceae</taxon>
        <taxon>Antrodiella</taxon>
    </lineage>
</organism>
<feature type="domain" description="Zinc finger Mcm10/DnaG-type" evidence="3">
    <location>
        <begin position="439"/>
        <end position="484"/>
    </location>
</feature>
<dbReference type="InterPro" id="IPR015408">
    <property type="entry name" value="Znf_Mcm10/DnaG"/>
</dbReference>
<evidence type="ECO:0000313" key="4">
    <source>
        <dbReference type="EMBL" id="THH30310.1"/>
    </source>
</evidence>
<proteinExistence type="inferred from homology"/>
<reference evidence="4 5" key="1">
    <citation type="submission" date="2019-02" db="EMBL/GenBank/DDBJ databases">
        <title>Genome sequencing of the rare red list fungi Antrodiella citrinella (Flaviporus citrinellus).</title>
        <authorList>
            <person name="Buettner E."/>
            <person name="Kellner H."/>
        </authorList>
    </citation>
    <scope>NUCLEOTIDE SEQUENCE [LARGE SCALE GENOMIC DNA]</scope>
    <source>
        <strain evidence="4 5">DSM 108506</strain>
    </source>
</reference>
<dbReference type="EMBL" id="SGPM01000086">
    <property type="protein sequence ID" value="THH30310.1"/>
    <property type="molecule type" value="Genomic_DNA"/>
</dbReference>
<feature type="compositionally biased region" description="Basic and acidic residues" evidence="2">
    <location>
        <begin position="303"/>
        <end position="319"/>
    </location>
</feature>
<keyword evidence="5" id="KW-1185">Reference proteome</keyword>
<dbReference type="OrthoDB" id="202825at2759"/>
<comment type="caution">
    <text evidence="4">The sequence shown here is derived from an EMBL/GenBank/DDBJ whole genome shotgun (WGS) entry which is preliminary data.</text>
</comment>
<accession>A0A4S4N3I9</accession>
<feature type="compositionally biased region" description="Basic and acidic residues" evidence="2">
    <location>
        <begin position="601"/>
        <end position="632"/>
    </location>
</feature>
<feature type="region of interest" description="Disordered" evidence="2">
    <location>
        <begin position="299"/>
        <end position="319"/>
    </location>
</feature>
<dbReference type="AlphaFoldDB" id="A0A4S4N3I9"/>
<dbReference type="Gene3D" id="2.40.50.140">
    <property type="entry name" value="Nucleic acid-binding proteins"/>
    <property type="match status" value="1"/>
</dbReference>
<feature type="compositionally biased region" description="Polar residues" evidence="2">
    <location>
        <begin position="100"/>
        <end position="113"/>
    </location>
</feature>
<evidence type="ECO:0000256" key="1">
    <source>
        <dbReference type="ARBA" id="ARBA00009679"/>
    </source>
</evidence>
<dbReference type="PANTHER" id="PTHR13454:SF11">
    <property type="entry name" value="PROTEIN MCM10 HOMOLOG"/>
    <property type="match status" value="1"/>
</dbReference>
<sequence>MESTKSRQRLEDEKQAEIRRQIAVLQAQLNDPPTRGEVTVKTSPKRRKSEQQGQGHTLLAPGTPSPKRRKLDNANGPRAKPLPSLTSRLSKSVPPKKQPYGTNHASGSSSTLTPIVKPAPSSVLSKLSDFAKARNVDTERAVTRSAAFTERPAPPPPAIEESGLLGVQKRDENLALIEDLNIGPADHMAPFDDPRFEHLEPNSSIRLSSRVLPHDDLDDYLRGRYYLSPSKLYSVIRLLPDKKGYDVPVEGDWVTIAVIAERGPVKYSKAPIAVGREDQDLDDADAKLADIIPTETSASGKRTTTDLKHWKGKKKEDTRPSGKKYINLKLIDFGCRSGSKSLTTGGKSVIRGDAFLSLLLFEADRAEDVVGDDGKKTKVYRGGSRGAFERMAKLKEGAVVALLNPRILKPFQRSGDTPHPTDNILAVTPDSIDSTVVIGHAKDLGMCKAIKRDGKPCGSWCDKRVSEICDWHVQHAIQGNRAARAEFAIGYVLHVFFLLVKRTVQILIVPYDPARQWGLKPEPSRSQADGATYVVSGHVVSGGADVQSLFVSENIGRDAQAKAARVAAKKDADRALEGLLKQDKEGTRALAAAQAFRVKAKMEKAKEKSLGKKDKKTGGKKDDSAKSKDKPQVSKKRKRSESSSPSSSEDEAEEKLQQHKSAYSAQLIKNLGFDPMAMGKDGRKTVDPVVQRKLEALAASQSARRDIALGPRPGKKASSAVLPLPDLSDEDELERKEAAIFGKVVRSVEEEREGGEKMIDLDSD</sequence>
<feature type="region of interest" description="Disordered" evidence="2">
    <location>
        <begin position="25"/>
        <end position="117"/>
    </location>
</feature>
<gene>
    <name evidence="4" type="ORF">EUX98_g3874</name>
</gene>
<dbReference type="GO" id="GO:0043596">
    <property type="term" value="C:nuclear replication fork"/>
    <property type="evidence" value="ECO:0007669"/>
    <property type="project" value="TreeGrafter"/>
</dbReference>
<dbReference type="Proteomes" id="UP000308730">
    <property type="component" value="Unassembled WGS sequence"/>
</dbReference>
<evidence type="ECO:0000259" key="3">
    <source>
        <dbReference type="Pfam" id="PF09329"/>
    </source>
</evidence>
<dbReference type="GO" id="GO:0003688">
    <property type="term" value="F:DNA replication origin binding"/>
    <property type="evidence" value="ECO:0007669"/>
    <property type="project" value="TreeGrafter"/>
</dbReference>
<dbReference type="PANTHER" id="PTHR13454">
    <property type="entry name" value="PROTEIN MCM10 HOMOLOG"/>
    <property type="match status" value="1"/>
</dbReference>
<dbReference type="InterPro" id="IPR040184">
    <property type="entry name" value="Mcm10"/>
</dbReference>